<dbReference type="Proteomes" id="UP000183868">
    <property type="component" value="Chromosome"/>
</dbReference>
<dbReference type="AlphaFoldDB" id="H1XRH1"/>
<organism evidence="2 3">
    <name type="scientific">Caldithrix abyssi DSM 13497</name>
    <dbReference type="NCBI Taxonomy" id="880073"/>
    <lineage>
        <taxon>Bacteria</taxon>
        <taxon>Pseudomonadati</taxon>
        <taxon>Calditrichota</taxon>
        <taxon>Calditrichia</taxon>
        <taxon>Calditrichales</taxon>
        <taxon>Calditrichaceae</taxon>
        <taxon>Caldithrix</taxon>
    </lineage>
</organism>
<dbReference type="InParanoid" id="H1XRH1"/>
<sequence length="195" mass="22753">MAAYRRLFIWVEGTDDKRFVDYIIKPLLQELYDFIEVREYARLKDSKLQNFVKSIKAMGADYWLLADINTAPCIDARKRKIIDKFKAVDPACIIVVIKEIESWYLAGIDNKAAQSLKIKSFRNTDELDKEKFLALIPANFDSKVDFLNELLKHFSLEARVLQNAHTCHFEFRFIGMRNLLTSTKTKDFSSLRSSK</sequence>
<dbReference type="KEGG" id="caby:Cabys_1697"/>
<dbReference type="EMBL" id="CM001402">
    <property type="protein sequence ID" value="EHO42452.1"/>
    <property type="molecule type" value="Genomic_DNA"/>
</dbReference>
<dbReference type="HOGENOM" id="CLU_1507388_0_0_0"/>
<protein>
    <recommendedName>
        <fullName evidence="5">DUF4276 domain-containing protein</fullName>
    </recommendedName>
</protein>
<evidence type="ECO:0008006" key="5">
    <source>
        <dbReference type="Google" id="ProtNLM"/>
    </source>
</evidence>
<reference evidence="2 3" key="1">
    <citation type="submission" date="2011-09" db="EMBL/GenBank/DDBJ databases">
        <title>The permanent draft genome of Caldithrix abyssi DSM 13497.</title>
        <authorList>
            <consortium name="US DOE Joint Genome Institute (JGI-PGF)"/>
            <person name="Lucas S."/>
            <person name="Han J."/>
            <person name="Lapidus A."/>
            <person name="Bruce D."/>
            <person name="Goodwin L."/>
            <person name="Pitluck S."/>
            <person name="Peters L."/>
            <person name="Kyrpides N."/>
            <person name="Mavromatis K."/>
            <person name="Ivanova N."/>
            <person name="Mikhailova N."/>
            <person name="Chertkov O."/>
            <person name="Detter J.C."/>
            <person name="Tapia R."/>
            <person name="Han C."/>
            <person name="Land M."/>
            <person name="Hauser L."/>
            <person name="Markowitz V."/>
            <person name="Cheng J.-F."/>
            <person name="Hugenholtz P."/>
            <person name="Woyke T."/>
            <person name="Wu D."/>
            <person name="Spring S."/>
            <person name="Brambilla E."/>
            <person name="Klenk H.-P."/>
            <person name="Eisen J.A."/>
        </authorList>
    </citation>
    <scope>NUCLEOTIDE SEQUENCE [LARGE SCALE GENOMIC DNA]</scope>
    <source>
        <strain evidence="2 3">DSM 13497</strain>
    </source>
</reference>
<dbReference type="PaxDb" id="880073-Calab_2845"/>
<evidence type="ECO:0000313" key="4">
    <source>
        <dbReference type="Proteomes" id="UP000183868"/>
    </source>
</evidence>
<reference evidence="1 4" key="2">
    <citation type="submission" date="2016-11" db="EMBL/GenBank/DDBJ databases">
        <title>Genomic analysis of Caldithrix abyssi and proposal of a novel bacterial phylum Caldithrichaeota.</title>
        <authorList>
            <person name="Kublanov I."/>
            <person name="Sigalova O."/>
            <person name="Gavrilov S."/>
            <person name="Lebedinsky A."/>
            <person name="Ivanova N."/>
            <person name="Daum C."/>
            <person name="Reddy T."/>
            <person name="Klenk H.P."/>
            <person name="Goker M."/>
            <person name="Reva O."/>
            <person name="Miroshnichenko M."/>
            <person name="Kyprides N."/>
            <person name="Woyke T."/>
            <person name="Gelfand M."/>
        </authorList>
    </citation>
    <scope>NUCLEOTIDE SEQUENCE [LARGE SCALE GENOMIC DNA]</scope>
    <source>
        <strain evidence="1 4">LF13</strain>
    </source>
</reference>
<dbReference type="EMBL" id="CP018099">
    <property type="protein sequence ID" value="APF18446.1"/>
    <property type="molecule type" value="Genomic_DNA"/>
</dbReference>
<evidence type="ECO:0000313" key="3">
    <source>
        <dbReference type="Proteomes" id="UP000004671"/>
    </source>
</evidence>
<proteinExistence type="predicted"/>
<name>H1XRH1_CALAY</name>
<evidence type="ECO:0000313" key="1">
    <source>
        <dbReference type="EMBL" id="APF18446.1"/>
    </source>
</evidence>
<dbReference type="OrthoDB" id="1715989at2"/>
<accession>H1XRH1</accession>
<keyword evidence="3" id="KW-1185">Reference proteome</keyword>
<evidence type="ECO:0000313" key="2">
    <source>
        <dbReference type="EMBL" id="EHO42452.1"/>
    </source>
</evidence>
<dbReference type="Proteomes" id="UP000004671">
    <property type="component" value="Chromosome"/>
</dbReference>
<dbReference type="eggNOG" id="ENOG50336J2">
    <property type="taxonomic scope" value="Bacteria"/>
</dbReference>
<gene>
    <name evidence="1" type="ORF">Cabys_1697</name>
    <name evidence="2" type="ORF">Calab_2845</name>
</gene>
<dbReference type="STRING" id="880073.Cabys_1697"/>
<dbReference type="RefSeq" id="WP_006929793.1">
    <property type="nucleotide sequence ID" value="NZ_CM001402.1"/>
</dbReference>